<sequence>MDRSAVCGRSPWRWVPTLYFAEGIPYFIVNVISVIMFKNMGMSNGDIAMYTGLLYLPWTVKPLWSPFVDILRTKRWWIVSMQMLIAVTFALAAFSLPRPSAVDMEGGSTPVPLFAATLVIFWITAFASATHDIAADGYYMIALDQRQQSFFVGIRSTFYRCASIFGQGVLVVIAGLLETRYADVPKAWTVTLVLCALLFGAVAIYHTFMLPRVEGRSAGKGSDDNGGSGSGDLPGYTGAPSRPVSEIMREFARTFATFFRKKHAGIAILFMLLYRLPEAFLVKMMNPFLLDPEEAGGLGLSTESVGIVYGTVGVAALTLGGIVGGIAASRWGLKKSLWPMAASMTLPCLTFVYLSMAQPENFFIINLSVFIEQFGYGFGFTAYMLYLIYFSQGEFKTAHYSLCTAFMALSMMLPGMVAGYLQEWLGYAGFFWMVIVCCAATVAVTMFIRVDPSFGKESRK</sequence>
<keyword evidence="3 7" id="KW-0812">Transmembrane</keyword>
<evidence type="ECO:0000256" key="2">
    <source>
        <dbReference type="ARBA" id="ARBA00022448"/>
    </source>
</evidence>
<keyword evidence="4 7" id="KW-1133">Transmembrane helix</keyword>
<dbReference type="Gene3D" id="1.20.1250.20">
    <property type="entry name" value="MFS general substrate transporter like domains"/>
    <property type="match status" value="2"/>
</dbReference>
<name>A0A9D9NF53_9BACT</name>
<dbReference type="EMBL" id="JADIMB010000067">
    <property type="protein sequence ID" value="MBO8471079.1"/>
    <property type="molecule type" value="Genomic_DNA"/>
</dbReference>
<dbReference type="GO" id="GO:0022857">
    <property type="term" value="F:transmembrane transporter activity"/>
    <property type="evidence" value="ECO:0007669"/>
    <property type="project" value="InterPro"/>
</dbReference>
<keyword evidence="5 7" id="KW-0472">Membrane</keyword>
<feature type="transmembrane region" description="Helical" evidence="7">
    <location>
        <begin position="362"/>
        <end position="388"/>
    </location>
</feature>
<gene>
    <name evidence="8" type="ORF">IAB82_04705</name>
</gene>
<dbReference type="GO" id="GO:0016020">
    <property type="term" value="C:membrane"/>
    <property type="evidence" value="ECO:0007669"/>
    <property type="project" value="UniProtKB-SubCell"/>
</dbReference>
<dbReference type="InterPro" id="IPR004752">
    <property type="entry name" value="AmpG_permease/AT-1"/>
</dbReference>
<evidence type="ECO:0000313" key="9">
    <source>
        <dbReference type="Proteomes" id="UP000823603"/>
    </source>
</evidence>
<reference evidence="8" key="1">
    <citation type="submission" date="2020-10" db="EMBL/GenBank/DDBJ databases">
        <authorList>
            <person name="Gilroy R."/>
        </authorList>
    </citation>
    <scope>NUCLEOTIDE SEQUENCE</scope>
    <source>
        <strain evidence="8">B2-22910</strain>
    </source>
</reference>
<feature type="region of interest" description="Disordered" evidence="6">
    <location>
        <begin position="218"/>
        <end position="238"/>
    </location>
</feature>
<feature type="transmembrane region" description="Helical" evidence="7">
    <location>
        <begin position="12"/>
        <end position="35"/>
    </location>
</feature>
<dbReference type="SUPFAM" id="SSF103473">
    <property type="entry name" value="MFS general substrate transporter"/>
    <property type="match status" value="1"/>
</dbReference>
<feature type="transmembrane region" description="Helical" evidence="7">
    <location>
        <begin position="427"/>
        <end position="450"/>
    </location>
</feature>
<proteinExistence type="predicted"/>
<feature type="transmembrane region" description="Helical" evidence="7">
    <location>
        <begin position="305"/>
        <end position="328"/>
    </location>
</feature>
<protein>
    <submittedName>
        <fullName evidence="8">MFS transporter</fullName>
    </submittedName>
</protein>
<comment type="subcellular location">
    <subcellularLocation>
        <location evidence="1">Membrane</location>
        <topology evidence="1">Multi-pass membrane protein</topology>
    </subcellularLocation>
</comment>
<comment type="caution">
    <text evidence="8">The sequence shown here is derived from an EMBL/GenBank/DDBJ whole genome shotgun (WGS) entry which is preliminary data.</text>
</comment>
<dbReference type="InterPro" id="IPR011701">
    <property type="entry name" value="MFS"/>
</dbReference>
<evidence type="ECO:0000313" key="8">
    <source>
        <dbReference type="EMBL" id="MBO8471079.1"/>
    </source>
</evidence>
<evidence type="ECO:0000256" key="1">
    <source>
        <dbReference type="ARBA" id="ARBA00004141"/>
    </source>
</evidence>
<organism evidence="8 9">
    <name type="scientific">Candidatus Cryptobacteroides faecavium</name>
    <dbReference type="NCBI Taxonomy" id="2840762"/>
    <lineage>
        <taxon>Bacteria</taxon>
        <taxon>Pseudomonadati</taxon>
        <taxon>Bacteroidota</taxon>
        <taxon>Bacteroidia</taxon>
        <taxon>Bacteroidales</taxon>
        <taxon>Candidatus Cryptobacteroides</taxon>
    </lineage>
</organism>
<evidence type="ECO:0000256" key="4">
    <source>
        <dbReference type="ARBA" id="ARBA00022989"/>
    </source>
</evidence>
<accession>A0A9D9NF53</accession>
<feature type="transmembrane region" description="Helical" evidence="7">
    <location>
        <begin position="400"/>
        <end position="421"/>
    </location>
</feature>
<evidence type="ECO:0000256" key="5">
    <source>
        <dbReference type="ARBA" id="ARBA00023136"/>
    </source>
</evidence>
<dbReference type="Proteomes" id="UP000823603">
    <property type="component" value="Unassembled WGS sequence"/>
</dbReference>
<dbReference type="PANTHER" id="PTHR12778:SF10">
    <property type="entry name" value="MAJOR FACILITATOR SUPERFAMILY DOMAIN-CONTAINING PROTEIN 3"/>
    <property type="match status" value="1"/>
</dbReference>
<feature type="transmembrane region" description="Helical" evidence="7">
    <location>
        <begin position="76"/>
        <end position="94"/>
    </location>
</feature>
<keyword evidence="2" id="KW-0813">Transport</keyword>
<feature type="transmembrane region" description="Helical" evidence="7">
    <location>
        <begin position="157"/>
        <end position="176"/>
    </location>
</feature>
<evidence type="ECO:0000256" key="3">
    <source>
        <dbReference type="ARBA" id="ARBA00022692"/>
    </source>
</evidence>
<feature type="transmembrane region" description="Helical" evidence="7">
    <location>
        <begin position="264"/>
        <end position="285"/>
    </location>
</feature>
<dbReference type="Pfam" id="PF07690">
    <property type="entry name" value="MFS_1"/>
    <property type="match status" value="1"/>
</dbReference>
<dbReference type="InterPro" id="IPR036259">
    <property type="entry name" value="MFS_trans_sf"/>
</dbReference>
<reference evidence="8" key="2">
    <citation type="journal article" date="2021" name="PeerJ">
        <title>Extensive microbial diversity within the chicken gut microbiome revealed by metagenomics and culture.</title>
        <authorList>
            <person name="Gilroy R."/>
            <person name="Ravi A."/>
            <person name="Getino M."/>
            <person name="Pursley I."/>
            <person name="Horton D.L."/>
            <person name="Alikhan N.F."/>
            <person name="Baker D."/>
            <person name="Gharbi K."/>
            <person name="Hall N."/>
            <person name="Watson M."/>
            <person name="Adriaenssens E.M."/>
            <person name="Foster-Nyarko E."/>
            <person name="Jarju S."/>
            <person name="Secka A."/>
            <person name="Antonio M."/>
            <person name="Oren A."/>
            <person name="Chaudhuri R.R."/>
            <person name="La Ragione R."/>
            <person name="Hildebrand F."/>
            <person name="Pallen M.J."/>
        </authorList>
    </citation>
    <scope>NUCLEOTIDE SEQUENCE</scope>
    <source>
        <strain evidence="8">B2-22910</strain>
    </source>
</reference>
<dbReference type="PANTHER" id="PTHR12778">
    <property type="entry name" value="SOLUTE CARRIER FAMILY 33 ACETYL-COA TRANSPORTER -RELATED"/>
    <property type="match status" value="1"/>
</dbReference>
<feature type="transmembrane region" description="Helical" evidence="7">
    <location>
        <begin position="188"/>
        <end position="208"/>
    </location>
</feature>
<dbReference type="AlphaFoldDB" id="A0A9D9NF53"/>
<evidence type="ECO:0000256" key="6">
    <source>
        <dbReference type="SAM" id="MobiDB-lite"/>
    </source>
</evidence>
<evidence type="ECO:0000256" key="7">
    <source>
        <dbReference type="SAM" id="Phobius"/>
    </source>
</evidence>
<feature type="transmembrane region" description="Helical" evidence="7">
    <location>
        <begin position="337"/>
        <end position="356"/>
    </location>
</feature>
<feature type="transmembrane region" description="Helical" evidence="7">
    <location>
        <begin position="114"/>
        <end position="136"/>
    </location>
</feature>